<dbReference type="RefSeq" id="WP_175497913.1">
    <property type="nucleotide sequence ID" value="NZ_FOVF01000004.1"/>
</dbReference>
<dbReference type="EMBL" id="FOVF01000004">
    <property type="protein sequence ID" value="SFN10079.1"/>
    <property type="molecule type" value="Genomic_DNA"/>
</dbReference>
<dbReference type="Gene3D" id="3.90.1580.10">
    <property type="entry name" value="paralog of FGE (formylglycine-generating enzyme)"/>
    <property type="match status" value="1"/>
</dbReference>
<dbReference type="AlphaFoldDB" id="A0A1I4WAX6"/>
<feature type="chain" id="PRO_5011779401" evidence="1">
    <location>
        <begin position="34"/>
        <end position="284"/>
    </location>
</feature>
<protein>
    <submittedName>
        <fullName evidence="3">Sulfatase-modifying factor enzyme 1</fullName>
    </submittedName>
</protein>
<keyword evidence="1" id="KW-0732">Signal</keyword>
<evidence type="ECO:0000256" key="1">
    <source>
        <dbReference type="SAM" id="SignalP"/>
    </source>
</evidence>
<dbReference type="Pfam" id="PF03781">
    <property type="entry name" value="FGE-sulfatase"/>
    <property type="match status" value="1"/>
</dbReference>
<name>A0A1I4WAX6_9GAMM</name>
<sequence length="284" mass="30492">MPVECRGTGRLPRLRTRVFCLVAIWLAPIPALAASTAPAYVDPVYRDAFEAFACTAGDDPHPNEGLFEEPGVGGCADGMVPVASFCIDRYEAALLDVTIPAAPVAWSPYRNPGTTAVRAVSARFAIPQGTISGDQAAAACQAAGKRLCSNSEWLRACQGPDMLTFPYGNTRLPGVCNDARSTHPVADYFGTPGPWTPEQLQHPCINQQWNTVDRAGANAQCVSAEGPYDMMGNLNEWTSDPAGTYRGGFYLDTQINGNGCLYLTTAHDTEYFDYSTGFRCCADP</sequence>
<dbReference type="STRING" id="578942.SAMN05216289_104100"/>
<accession>A0A1I4WAX6</accession>
<feature type="domain" description="Sulfatase-modifying factor enzyme-like" evidence="2">
    <location>
        <begin position="122"/>
        <end position="243"/>
    </location>
</feature>
<dbReference type="SUPFAM" id="SSF56436">
    <property type="entry name" value="C-type lectin-like"/>
    <property type="match status" value="1"/>
</dbReference>
<dbReference type="Proteomes" id="UP000198575">
    <property type="component" value="Unassembled WGS sequence"/>
</dbReference>
<gene>
    <name evidence="3" type="ORF">SAMN05216289_104100</name>
</gene>
<reference evidence="3 4" key="1">
    <citation type="submission" date="2016-10" db="EMBL/GenBank/DDBJ databases">
        <authorList>
            <person name="de Groot N.N."/>
        </authorList>
    </citation>
    <scope>NUCLEOTIDE SEQUENCE [LARGE SCALE GENOMIC DNA]</scope>
    <source>
        <strain evidence="3 4">CGMCC 1.7659</strain>
    </source>
</reference>
<dbReference type="InterPro" id="IPR042095">
    <property type="entry name" value="SUMF_sf"/>
</dbReference>
<dbReference type="InterPro" id="IPR005532">
    <property type="entry name" value="SUMF_dom"/>
</dbReference>
<evidence type="ECO:0000259" key="2">
    <source>
        <dbReference type="Pfam" id="PF03781"/>
    </source>
</evidence>
<dbReference type="InterPro" id="IPR016187">
    <property type="entry name" value="CTDL_fold"/>
</dbReference>
<organism evidence="3 4">
    <name type="scientific">Dokdonella immobilis</name>
    <dbReference type="NCBI Taxonomy" id="578942"/>
    <lineage>
        <taxon>Bacteria</taxon>
        <taxon>Pseudomonadati</taxon>
        <taxon>Pseudomonadota</taxon>
        <taxon>Gammaproteobacteria</taxon>
        <taxon>Lysobacterales</taxon>
        <taxon>Rhodanobacteraceae</taxon>
        <taxon>Dokdonella</taxon>
    </lineage>
</organism>
<evidence type="ECO:0000313" key="3">
    <source>
        <dbReference type="EMBL" id="SFN10079.1"/>
    </source>
</evidence>
<feature type="signal peptide" evidence="1">
    <location>
        <begin position="1"/>
        <end position="33"/>
    </location>
</feature>
<evidence type="ECO:0000313" key="4">
    <source>
        <dbReference type="Proteomes" id="UP000198575"/>
    </source>
</evidence>
<proteinExistence type="predicted"/>
<keyword evidence="4" id="KW-1185">Reference proteome</keyword>